<dbReference type="Proteomes" id="UP001359559">
    <property type="component" value="Unassembled WGS sequence"/>
</dbReference>
<sequence length="159" mass="18535">MEDPNWIGVACCIVFVAHDNATNLKTSPGHRYSYYTDFDQDDTHIGWTVPSKKRSNIIYVTRIHVKKELVTLESDHLFILFLPREQFISSVNYFDANGMHDLDKLVFKTTNHQPQGLDMEVKYCGYRWVFEEDLQHFNPNTMLCSGNSTTQMHKLLTVE</sequence>
<dbReference type="AlphaFoldDB" id="A0AAN9IGW4"/>
<reference evidence="1 2" key="1">
    <citation type="submission" date="2024-01" db="EMBL/GenBank/DDBJ databases">
        <title>The genomes of 5 underutilized Papilionoideae crops provide insights into root nodulation and disease resistance.</title>
        <authorList>
            <person name="Yuan L."/>
        </authorList>
    </citation>
    <scope>NUCLEOTIDE SEQUENCE [LARGE SCALE GENOMIC DNA]</scope>
    <source>
        <strain evidence="1">LY-2023</strain>
        <tissue evidence="1">Leaf</tissue>
    </source>
</reference>
<evidence type="ECO:0000313" key="2">
    <source>
        <dbReference type="Proteomes" id="UP001359559"/>
    </source>
</evidence>
<evidence type="ECO:0000313" key="1">
    <source>
        <dbReference type="EMBL" id="KAK7272036.1"/>
    </source>
</evidence>
<comment type="caution">
    <text evidence="1">The sequence shown here is derived from an EMBL/GenBank/DDBJ whole genome shotgun (WGS) entry which is preliminary data.</text>
</comment>
<gene>
    <name evidence="1" type="ORF">RJT34_28390</name>
</gene>
<protein>
    <submittedName>
        <fullName evidence="1">Uncharacterized protein</fullName>
    </submittedName>
</protein>
<keyword evidence="2" id="KW-1185">Reference proteome</keyword>
<proteinExistence type="predicted"/>
<organism evidence="1 2">
    <name type="scientific">Clitoria ternatea</name>
    <name type="common">Butterfly pea</name>
    <dbReference type="NCBI Taxonomy" id="43366"/>
    <lineage>
        <taxon>Eukaryota</taxon>
        <taxon>Viridiplantae</taxon>
        <taxon>Streptophyta</taxon>
        <taxon>Embryophyta</taxon>
        <taxon>Tracheophyta</taxon>
        <taxon>Spermatophyta</taxon>
        <taxon>Magnoliopsida</taxon>
        <taxon>eudicotyledons</taxon>
        <taxon>Gunneridae</taxon>
        <taxon>Pentapetalae</taxon>
        <taxon>rosids</taxon>
        <taxon>fabids</taxon>
        <taxon>Fabales</taxon>
        <taxon>Fabaceae</taxon>
        <taxon>Papilionoideae</taxon>
        <taxon>50 kb inversion clade</taxon>
        <taxon>NPAAA clade</taxon>
        <taxon>indigoferoid/millettioid clade</taxon>
        <taxon>Phaseoleae</taxon>
        <taxon>Clitoria</taxon>
    </lineage>
</organism>
<name>A0AAN9IGW4_CLITE</name>
<accession>A0AAN9IGW4</accession>
<dbReference type="EMBL" id="JAYKXN010000007">
    <property type="protein sequence ID" value="KAK7272036.1"/>
    <property type="molecule type" value="Genomic_DNA"/>
</dbReference>